<keyword evidence="6" id="KW-1185">Reference proteome</keyword>
<evidence type="ECO:0000256" key="3">
    <source>
        <dbReference type="ARBA" id="ARBA00022679"/>
    </source>
</evidence>
<reference evidence="5" key="1">
    <citation type="submission" date="2022-09" db="EMBL/GenBank/DDBJ databases">
        <title>Characterization of three MwoI isoschizomers from sequenced genome and metagenomes.</title>
        <authorList>
            <person name="Fomenkov A."/>
            <person name="Xu S.Y."/>
            <person name="Roberts R.J."/>
        </authorList>
    </citation>
    <scope>NUCLEOTIDE SEQUENCE</scope>
    <source>
        <strain evidence="5">DSM 2970</strain>
    </source>
</reference>
<dbReference type="SUPFAM" id="SSF53659">
    <property type="entry name" value="Isocitrate/Isopropylmalate dehydrogenase-like"/>
    <property type="match status" value="1"/>
</dbReference>
<gene>
    <name evidence="5" type="primary">mtxX</name>
    <name evidence="5" type="ORF">N5910_03390</name>
    <name evidence="4" type="ORF">U2150_08110</name>
</gene>
<dbReference type="Proteomes" id="UP001065373">
    <property type="component" value="Chromosome"/>
</dbReference>
<dbReference type="Gene3D" id="3.40.718.10">
    <property type="entry name" value="Isopropylmalate Dehydrogenase"/>
    <property type="match status" value="1"/>
</dbReference>
<comment type="similarity">
    <text evidence="1">Belongs to the MtxX family.</text>
</comment>
<dbReference type="RefSeq" id="WP_191216444.1">
    <property type="nucleotide sequence ID" value="NZ_CP104550.1"/>
</dbReference>
<keyword evidence="2" id="KW-0489">Methyltransferase</keyword>
<evidence type="ECO:0000313" key="4">
    <source>
        <dbReference type="EMBL" id="MEJ8543449.1"/>
    </source>
</evidence>
<dbReference type="EMBL" id="JAXUHJ010000014">
    <property type="protein sequence ID" value="MEJ8543449.1"/>
    <property type="molecule type" value="Genomic_DNA"/>
</dbReference>
<keyword evidence="3" id="KW-0808">Transferase</keyword>
<dbReference type="NCBIfam" id="TIGR03270">
    <property type="entry name" value="methan_mark_4"/>
    <property type="match status" value="1"/>
</dbReference>
<protein>
    <submittedName>
        <fullName evidence="5">Methanogenesis marker protein Mmp4/MtxX</fullName>
    </submittedName>
</protein>
<evidence type="ECO:0000256" key="2">
    <source>
        <dbReference type="ARBA" id="ARBA00022603"/>
    </source>
</evidence>
<organism evidence="5">
    <name type="scientific">Methanothermobacter wolfeii</name>
    <name type="common">Methanobacterium wolfei</name>
    <dbReference type="NCBI Taxonomy" id="145261"/>
    <lineage>
        <taxon>Archaea</taxon>
        <taxon>Methanobacteriati</taxon>
        <taxon>Methanobacteriota</taxon>
        <taxon>Methanomada group</taxon>
        <taxon>Methanobacteria</taxon>
        <taxon>Methanobacteriales</taxon>
        <taxon>Methanobacteriaceae</taxon>
        <taxon>Methanothermobacter</taxon>
    </lineage>
</organism>
<evidence type="ECO:0000256" key="1">
    <source>
        <dbReference type="ARBA" id="ARBA00009125"/>
    </source>
</evidence>
<sequence length="234" mass="25561">MKIIAGAGDNTEIEKAAEAVDFHVELVHSSEEFIRHIKEEDADAYVRGSLPSADIISELKGEGPLRRASWIKTGTGSFLLAPVGIDEGRNLEERAEIALSAAKFLMKTGTEPCIAVISGGREGDLGRAPEIDRSIREGEALTSMIRDKYKVKHYHILIEEAVGDGCNIIIAPDGITGNLIFRSLVLIGKARSYGAVALGFKGIFIDTSRSQTREGYIRALNFAHWLATRRTDHD</sequence>
<evidence type="ECO:0000313" key="6">
    <source>
        <dbReference type="Proteomes" id="UP001369247"/>
    </source>
</evidence>
<dbReference type="EMBL" id="CP104550">
    <property type="protein sequence ID" value="UXH32345.1"/>
    <property type="molecule type" value="Genomic_DNA"/>
</dbReference>
<dbReference type="PIRSF" id="PIRSF019709">
    <property type="entry name" value="Methyltransf_MtxX"/>
    <property type="match status" value="1"/>
</dbReference>
<dbReference type="GO" id="GO:0032259">
    <property type="term" value="P:methylation"/>
    <property type="evidence" value="ECO:0007669"/>
    <property type="project" value="UniProtKB-KW"/>
</dbReference>
<dbReference type="GO" id="GO:0008168">
    <property type="term" value="F:methyltransferase activity"/>
    <property type="evidence" value="ECO:0007669"/>
    <property type="project" value="UniProtKB-KW"/>
</dbReference>
<name>A0A9E7UMC9_METWO</name>
<dbReference type="GeneID" id="58978294"/>
<proteinExistence type="inferred from homology"/>
<accession>A0A9E7UMC9</accession>
<dbReference type="Proteomes" id="UP001369247">
    <property type="component" value="Unassembled WGS sequence"/>
</dbReference>
<reference evidence="4 6" key="2">
    <citation type="submission" date="2023-12" db="EMBL/GenBank/DDBJ databases">
        <title>Phenotypic and Genomic Characterization of Methanothermobacter wolfeii Strain BSEL, a CO2-Capturing Archaeon with Minimal Nutrient Requirements.</title>
        <authorList>
            <person name="Ale Enriquez F."/>
            <person name="Ahring B.K."/>
        </authorList>
    </citation>
    <scope>NUCLEOTIDE SEQUENCE [LARGE SCALE GENOMIC DNA]</scope>
    <source>
        <strain evidence="4 6">BSEL-1</strain>
    </source>
</reference>
<evidence type="ECO:0000313" key="5">
    <source>
        <dbReference type="EMBL" id="UXH32345.1"/>
    </source>
</evidence>
<dbReference type="AlphaFoldDB" id="A0A9E7UMC9"/>
<dbReference type="InterPro" id="IPR016764">
    <property type="entry name" value="MeTrfase_MtxX_xsu"/>
</dbReference>